<organism evidence="6 7">
    <name type="scientific">Anaerocolumna chitinilytica</name>
    <dbReference type="NCBI Taxonomy" id="1727145"/>
    <lineage>
        <taxon>Bacteria</taxon>
        <taxon>Bacillati</taxon>
        <taxon>Bacillota</taxon>
        <taxon>Clostridia</taxon>
        <taxon>Lachnospirales</taxon>
        <taxon>Lachnospiraceae</taxon>
        <taxon>Anaerocolumna</taxon>
    </lineage>
</organism>
<reference evidence="6 7" key="1">
    <citation type="submission" date="2020-08" db="EMBL/GenBank/DDBJ databases">
        <title>Draft genome sequencing of an Anaerocolumna strain isolated from anoxic soil subjected to BSD treatment.</title>
        <authorList>
            <person name="Uek A."/>
            <person name="Tonouchi A."/>
        </authorList>
    </citation>
    <scope>NUCLEOTIDE SEQUENCE [LARGE SCALE GENOMIC DNA]</scope>
    <source>
        <strain evidence="6 7">CTTW</strain>
    </source>
</reference>
<protein>
    <submittedName>
        <fullName evidence="6">LacI family transcriptional regulator</fullName>
    </submittedName>
</protein>
<dbReference type="Gene3D" id="3.40.50.2300">
    <property type="match status" value="2"/>
</dbReference>
<dbReference type="Gene3D" id="1.10.260.40">
    <property type="entry name" value="lambda repressor-like DNA-binding domains"/>
    <property type="match status" value="1"/>
</dbReference>
<evidence type="ECO:0000259" key="5">
    <source>
        <dbReference type="Pfam" id="PF13377"/>
    </source>
</evidence>
<keyword evidence="7" id="KW-1185">Reference proteome</keyword>
<keyword evidence="4" id="KW-0804">Transcription</keyword>
<dbReference type="InterPro" id="IPR028082">
    <property type="entry name" value="Peripla_BP_I"/>
</dbReference>
<dbReference type="InterPro" id="IPR010982">
    <property type="entry name" value="Lambda_DNA-bd_dom_sf"/>
</dbReference>
<dbReference type="Proteomes" id="UP000515703">
    <property type="component" value="Chromosome"/>
</dbReference>
<name>A0A7I8DIM7_9FIRM</name>
<accession>A0A7I8DIM7</accession>
<dbReference type="PANTHER" id="PTHR30146:SF148">
    <property type="entry name" value="HTH-TYPE TRANSCRIPTIONAL REPRESSOR PURR-RELATED"/>
    <property type="match status" value="1"/>
</dbReference>
<evidence type="ECO:0000256" key="4">
    <source>
        <dbReference type="ARBA" id="ARBA00023163"/>
    </source>
</evidence>
<keyword evidence="2" id="KW-0805">Transcription regulation</keyword>
<dbReference type="Pfam" id="PF13377">
    <property type="entry name" value="Peripla_BP_3"/>
    <property type="match status" value="1"/>
</dbReference>
<dbReference type="InterPro" id="IPR046335">
    <property type="entry name" value="LacI/GalR-like_sensor"/>
</dbReference>
<dbReference type="AlphaFoldDB" id="A0A7I8DIM7"/>
<keyword evidence="1" id="KW-0678">Repressor</keyword>
<dbReference type="GO" id="GO:0003700">
    <property type="term" value="F:DNA-binding transcription factor activity"/>
    <property type="evidence" value="ECO:0007669"/>
    <property type="project" value="TreeGrafter"/>
</dbReference>
<keyword evidence="3" id="KW-0238">DNA-binding</keyword>
<feature type="domain" description="Transcriptional regulator LacI/GalR-like sensor" evidence="5">
    <location>
        <begin position="219"/>
        <end position="380"/>
    </location>
</feature>
<evidence type="ECO:0000313" key="6">
    <source>
        <dbReference type="EMBL" id="BCJ97214.1"/>
    </source>
</evidence>
<sequence length="385" mass="43277">MFIMLIFTFENICMNWYNNENILAFSYDSIIYEHHSVQIGVIMKKITLQKIADSLGASRTTVWKVFSGQEGVSEDLRNKIIAKAQELNYKFPENFNTTEAPVSEPPVNIAVAVCRPETSIFWMTIIHQIAKELSLHNVNLVYTYLPSSISGNYVLPASLVNGSTHGIIIMNVYNEQLLRLLAASPVPKVFLDTSTAVPSSELNGDLILTENRNSIYEITEHLIKKGRKSFGFIGDINYAMSNHERFEGFSSALLQHGLPVNTELCLTHSIGVDTYKEEIGDFLDTLPSMPDAFICANDYVACILMQLLLKRRLCIPEDIALSGFDANTENSLAETMTTVQVFNQSLGFRLALQILYRIKYPSVPYEVTYITSKVIFRSSTGDFES</sequence>
<evidence type="ECO:0000256" key="3">
    <source>
        <dbReference type="ARBA" id="ARBA00023125"/>
    </source>
</evidence>
<dbReference type="CDD" id="cd01392">
    <property type="entry name" value="HTH_LacI"/>
    <property type="match status" value="1"/>
</dbReference>
<dbReference type="SUPFAM" id="SSF53822">
    <property type="entry name" value="Periplasmic binding protein-like I"/>
    <property type="match status" value="1"/>
</dbReference>
<proteinExistence type="predicted"/>
<reference evidence="6 7" key="2">
    <citation type="submission" date="2020-08" db="EMBL/GenBank/DDBJ databases">
        <authorList>
            <person name="Ueki A."/>
            <person name="Tonouchi A."/>
        </authorList>
    </citation>
    <scope>NUCLEOTIDE SEQUENCE [LARGE SCALE GENOMIC DNA]</scope>
    <source>
        <strain evidence="6 7">CTTW</strain>
    </source>
</reference>
<evidence type="ECO:0000256" key="1">
    <source>
        <dbReference type="ARBA" id="ARBA00022491"/>
    </source>
</evidence>
<dbReference type="EMBL" id="AP023368">
    <property type="protein sequence ID" value="BCJ97214.1"/>
    <property type="molecule type" value="Genomic_DNA"/>
</dbReference>
<dbReference type="GO" id="GO:0000976">
    <property type="term" value="F:transcription cis-regulatory region binding"/>
    <property type="evidence" value="ECO:0007669"/>
    <property type="project" value="TreeGrafter"/>
</dbReference>
<gene>
    <name evidence="6" type="ORF">bsdcttw_02550</name>
</gene>
<dbReference type="InterPro" id="IPR000843">
    <property type="entry name" value="HTH_LacI"/>
</dbReference>
<evidence type="ECO:0000313" key="7">
    <source>
        <dbReference type="Proteomes" id="UP000515703"/>
    </source>
</evidence>
<dbReference type="SUPFAM" id="SSF47413">
    <property type="entry name" value="lambda repressor-like DNA-binding domains"/>
    <property type="match status" value="1"/>
</dbReference>
<dbReference type="KEGG" id="acht:bsdcttw_02550"/>
<evidence type="ECO:0000256" key="2">
    <source>
        <dbReference type="ARBA" id="ARBA00023015"/>
    </source>
</evidence>
<dbReference type="PANTHER" id="PTHR30146">
    <property type="entry name" value="LACI-RELATED TRANSCRIPTIONAL REPRESSOR"/>
    <property type="match status" value="1"/>
</dbReference>